<evidence type="ECO:0000256" key="4">
    <source>
        <dbReference type="ARBA" id="ARBA00022771"/>
    </source>
</evidence>
<feature type="compositionally biased region" description="Polar residues" evidence="8">
    <location>
        <begin position="1170"/>
        <end position="1180"/>
    </location>
</feature>
<feature type="compositionally biased region" description="Low complexity" evidence="8">
    <location>
        <begin position="1150"/>
        <end position="1169"/>
    </location>
</feature>
<dbReference type="EMBL" id="BLXT01008059">
    <property type="protein sequence ID" value="GFO45438.1"/>
    <property type="molecule type" value="Genomic_DNA"/>
</dbReference>
<dbReference type="InterPro" id="IPR013087">
    <property type="entry name" value="Znf_C2H2_type"/>
</dbReference>
<dbReference type="PROSITE" id="PS50178">
    <property type="entry name" value="ZF_FYVE"/>
    <property type="match status" value="1"/>
</dbReference>
<feature type="region of interest" description="Disordered" evidence="8">
    <location>
        <begin position="423"/>
        <end position="447"/>
    </location>
</feature>
<dbReference type="FunFam" id="3.30.160.60:FF:000452">
    <property type="entry name" value="Transcription factor Ovo-like 2"/>
    <property type="match status" value="1"/>
</dbReference>
<dbReference type="Pfam" id="PF00096">
    <property type="entry name" value="zf-C2H2"/>
    <property type="match status" value="2"/>
</dbReference>
<dbReference type="Gene3D" id="3.30.160.60">
    <property type="entry name" value="Classic Zinc Finger"/>
    <property type="match status" value="2"/>
</dbReference>
<keyword evidence="6" id="KW-0539">Nucleus</keyword>
<dbReference type="AlphaFoldDB" id="A0AAV4DM94"/>
<feature type="region of interest" description="Disordered" evidence="8">
    <location>
        <begin position="253"/>
        <end position="272"/>
    </location>
</feature>
<proteinExistence type="predicted"/>
<evidence type="ECO:0000256" key="5">
    <source>
        <dbReference type="ARBA" id="ARBA00022833"/>
    </source>
</evidence>
<dbReference type="SUPFAM" id="SSF57667">
    <property type="entry name" value="beta-beta-alpha zinc fingers"/>
    <property type="match status" value="1"/>
</dbReference>
<dbReference type="InterPro" id="IPR027756">
    <property type="entry name" value="Ovo-like"/>
</dbReference>
<sequence>MAGSYGRQLDTNLAVTLELTRSSGGDLARNWRETWCRLRADVEDSNGLPACDACEDNTTPENTAIFFFRPGAHHSAVARRYNPSKNLNASSKSHPIFCFESSNSSRVTEHSCIKDSLENEVEKTTPVNAQHKQIFGREGSLTFHPSSYRIIEPKSLLAQIRYPCNTEQSQLHPLSSSVAVEKTYVQNSPCFGKASDDCSTGEILEHGHHNGFLQTVHTCHNANNDCLGLDDQNITAVNSESSLLPLPRRIAKEQSKSKECRKHPRPLQNTQSTSDNIWHKTLSTAESEKSLFSPNQQNNVHTKVLSTPRTRPFRIIRPWSPLDPPSVDHETKIQGALDSHISCIRRWSEGPSYLSKYRRPPKRHLEVSVEAGERPLQIPQGLQRYSLLHNQQKLISQDSKRLTENEEICRGFQSKALNISSSYQPPVAKHHRSQENTEAESQQNKDVTVSLTSETLNCESQLKALLCPSNDICVNMKTASSTEAKQSISEFFPAMSTPDDHNKNPCHNVECPPVPLKPSDKHKHARGAYMRALLSPEQRHPKSHARRRLLEMDLELPDNTCIEAPATADTSNTTLSDTPFSQNPQATTFDSNSNRHVDAITHRSPHHNYDTCSKKGNSKTATLHQSYRLKRSHTETISSISPTMQECTCLAISCALSSSDLNVPSKSTISHSEPMERSQNSNTSRSNSLYLSSTTYHCDQLPLTHQGDDQRSFYLAACKSCKDINVDYGTCKAKNSTDYVFSTSNPADSHIKGLHCADSKRSEDRSKESSSNHAWCPEDFQNLPNQDNSLIKSLLANQSGLNSPPSPQSLCLQKENTPYVCSYDLPADAHNRPLPPVLQPSHSPPYRNNFYTPLRSSPDATPGVTISKNVDALQFMRHPELLSNVFPSAVSNGTVKPNLGVNVYPLPSRQPLLVSHGEVNAHLPSDAAVVENFRKDEKTLPAQKPLNLPEIPPPQKIPELINGGFGIKNPLFTSKKMENSRGRKYNDQSTDVKGDKPKCHICEKTFDLQRHLNRHLKSHSTFKRYLCRICNKGFNDTFDLKRHTRTHTGVRPYKCQHCGKAFTQRCSLESHSRKVHGQAMSYAPKQRRRKLYVCEDCGNTTEDPADHFLHIKSKHPQSAVLNKFYDKRHFKFEDTNIPKLLCSGAFDTKSPSSFRSSSSSSSSSSSNDSVAVTNLYGTSENPKERRMS</sequence>
<evidence type="ECO:0000313" key="12">
    <source>
        <dbReference type="Proteomes" id="UP000735302"/>
    </source>
</evidence>
<evidence type="ECO:0000259" key="10">
    <source>
        <dbReference type="PROSITE" id="PS50178"/>
    </source>
</evidence>
<dbReference type="InterPro" id="IPR017455">
    <property type="entry name" value="Znf_FYVE-rel"/>
</dbReference>
<evidence type="ECO:0000256" key="6">
    <source>
        <dbReference type="ARBA" id="ARBA00023242"/>
    </source>
</evidence>
<dbReference type="GO" id="GO:0000981">
    <property type="term" value="F:DNA-binding transcription factor activity, RNA polymerase II-specific"/>
    <property type="evidence" value="ECO:0007669"/>
    <property type="project" value="TreeGrafter"/>
</dbReference>
<feature type="region of interest" description="Disordered" evidence="8">
    <location>
        <begin position="1149"/>
        <end position="1188"/>
    </location>
</feature>
<feature type="domain" description="C2H2-type" evidence="9">
    <location>
        <begin position="1053"/>
        <end position="1076"/>
    </location>
</feature>
<feature type="compositionally biased region" description="Basic and acidic residues" evidence="8">
    <location>
        <begin position="752"/>
        <end position="770"/>
    </location>
</feature>
<evidence type="ECO:0000256" key="8">
    <source>
        <dbReference type="SAM" id="MobiDB-lite"/>
    </source>
</evidence>
<dbReference type="Proteomes" id="UP000735302">
    <property type="component" value="Unassembled WGS sequence"/>
</dbReference>
<dbReference type="PROSITE" id="PS00028">
    <property type="entry name" value="ZINC_FINGER_C2H2_1"/>
    <property type="match status" value="3"/>
</dbReference>
<feature type="domain" description="C2H2-type" evidence="9">
    <location>
        <begin position="997"/>
        <end position="1024"/>
    </location>
</feature>
<dbReference type="GO" id="GO:0005634">
    <property type="term" value="C:nucleus"/>
    <property type="evidence" value="ECO:0007669"/>
    <property type="project" value="UniProtKB-SubCell"/>
</dbReference>
<keyword evidence="3" id="KW-0677">Repeat</keyword>
<evidence type="ECO:0000259" key="9">
    <source>
        <dbReference type="PROSITE" id="PS50157"/>
    </source>
</evidence>
<keyword evidence="5" id="KW-0862">Zinc</keyword>
<keyword evidence="12" id="KW-1185">Reference proteome</keyword>
<evidence type="ECO:0000256" key="7">
    <source>
        <dbReference type="PROSITE-ProRule" id="PRU00042"/>
    </source>
</evidence>
<keyword evidence="4 7" id="KW-0863">Zinc-finger</keyword>
<feature type="domain" description="FYVE-type" evidence="10">
    <location>
        <begin position="1027"/>
        <end position="1102"/>
    </location>
</feature>
<protein>
    <submittedName>
        <fullName evidence="11">Zinc finger protein 362-like</fullName>
    </submittedName>
</protein>
<keyword evidence="2" id="KW-0479">Metal-binding</keyword>
<dbReference type="GO" id="GO:0008270">
    <property type="term" value="F:zinc ion binding"/>
    <property type="evidence" value="ECO:0007669"/>
    <property type="project" value="UniProtKB-KW"/>
</dbReference>
<evidence type="ECO:0000256" key="2">
    <source>
        <dbReference type="ARBA" id="ARBA00022723"/>
    </source>
</evidence>
<accession>A0AAV4DM94</accession>
<feature type="region of interest" description="Disordered" evidence="8">
    <location>
        <begin position="665"/>
        <end position="686"/>
    </location>
</feature>
<dbReference type="PANTHER" id="PTHR10032">
    <property type="entry name" value="ZINC FINGER PROTEIN WITH KRAB AND SCAN DOMAINS"/>
    <property type="match status" value="1"/>
</dbReference>
<dbReference type="GO" id="GO:0000978">
    <property type="term" value="F:RNA polymerase II cis-regulatory region sequence-specific DNA binding"/>
    <property type="evidence" value="ECO:0007669"/>
    <property type="project" value="TreeGrafter"/>
</dbReference>
<dbReference type="SMART" id="SM00355">
    <property type="entry name" value="ZnF_C2H2"/>
    <property type="match status" value="4"/>
</dbReference>
<comment type="subcellular location">
    <subcellularLocation>
        <location evidence="1">Nucleus</location>
    </subcellularLocation>
</comment>
<feature type="domain" description="C2H2-type" evidence="9">
    <location>
        <begin position="1025"/>
        <end position="1052"/>
    </location>
</feature>
<feature type="compositionally biased region" description="Low complexity" evidence="8">
    <location>
        <begin position="677"/>
        <end position="686"/>
    </location>
</feature>
<feature type="region of interest" description="Disordered" evidence="8">
    <location>
        <begin position="752"/>
        <end position="778"/>
    </location>
</feature>
<name>A0AAV4DM94_9GAST</name>
<evidence type="ECO:0000256" key="3">
    <source>
        <dbReference type="ARBA" id="ARBA00022737"/>
    </source>
</evidence>
<comment type="caution">
    <text evidence="11">The sequence shown here is derived from an EMBL/GenBank/DDBJ whole genome shotgun (WGS) entry which is preliminary data.</text>
</comment>
<dbReference type="GO" id="GO:0009913">
    <property type="term" value="P:epidermal cell differentiation"/>
    <property type="evidence" value="ECO:0007669"/>
    <property type="project" value="TreeGrafter"/>
</dbReference>
<dbReference type="InterPro" id="IPR036236">
    <property type="entry name" value="Znf_C2H2_sf"/>
</dbReference>
<evidence type="ECO:0000313" key="11">
    <source>
        <dbReference type="EMBL" id="GFO45438.1"/>
    </source>
</evidence>
<dbReference type="PROSITE" id="PS50157">
    <property type="entry name" value="ZINC_FINGER_C2H2_2"/>
    <property type="match status" value="3"/>
</dbReference>
<dbReference type="PANTHER" id="PTHR10032:SF271">
    <property type="entry name" value="RH12261P-RELATED"/>
    <property type="match status" value="1"/>
</dbReference>
<reference evidence="11 12" key="1">
    <citation type="journal article" date="2021" name="Elife">
        <title>Chloroplast acquisition without the gene transfer in kleptoplastic sea slugs, Plakobranchus ocellatus.</title>
        <authorList>
            <person name="Maeda T."/>
            <person name="Takahashi S."/>
            <person name="Yoshida T."/>
            <person name="Shimamura S."/>
            <person name="Takaki Y."/>
            <person name="Nagai Y."/>
            <person name="Toyoda A."/>
            <person name="Suzuki Y."/>
            <person name="Arimoto A."/>
            <person name="Ishii H."/>
            <person name="Satoh N."/>
            <person name="Nishiyama T."/>
            <person name="Hasebe M."/>
            <person name="Maruyama T."/>
            <person name="Minagawa J."/>
            <person name="Obokata J."/>
            <person name="Shigenobu S."/>
        </authorList>
    </citation>
    <scope>NUCLEOTIDE SEQUENCE [LARGE SCALE GENOMIC DNA]</scope>
</reference>
<organism evidence="11 12">
    <name type="scientific">Plakobranchus ocellatus</name>
    <dbReference type="NCBI Taxonomy" id="259542"/>
    <lineage>
        <taxon>Eukaryota</taxon>
        <taxon>Metazoa</taxon>
        <taxon>Spiralia</taxon>
        <taxon>Lophotrochozoa</taxon>
        <taxon>Mollusca</taxon>
        <taxon>Gastropoda</taxon>
        <taxon>Heterobranchia</taxon>
        <taxon>Euthyneura</taxon>
        <taxon>Panpulmonata</taxon>
        <taxon>Sacoglossa</taxon>
        <taxon>Placobranchoidea</taxon>
        <taxon>Plakobranchidae</taxon>
        <taxon>Plakobranchus</taxon>
    </lineage>
</organism>
<gene>
    <name evidence="11" type="ORF">PoB_007194300</name>
</gene>
<evidence type="ECO:0000256" key="1">
    <source>
        <dbReference type="ARBA" id="ARBA00004123"/>
    </source>
</evidence>